<dbReference type="EMBL" id="OU898283">
    <property type="protein sequence ID" value="CAG9839760.1"/>
    <property type="molecule type" value="Genomic_DNA"/>
</dbReference>
<feature type="binding site" evidence="9">
    <location>
        <position position="34"/>
    </location>
    <ligand>
        <name>ATP</name>
        <dbReference type="ChEBI" id="CHEBI:30616"/>
    </ligand>
</feature>
<dbReference type="PROSITE" id="PS50011">
    <property type="entry name" value="PROTEIN_KINASE_DOM"/>
    <property type="match status" value="1"/>
</dbReference>
<comment type="catalytic activity">
    <reaction evidence="7">
        <text>L-threonyl-[protein] + ATP = O-phospho-L-threonyl-[protein] + ADP + H(+)</text>
        <dbReference type="Rhea" id="RHEA:46608"/>
        <dbReference type="Rhea" id="RHEA-COMP:11060"/>
        <dbReference type="Rhea" id="RHEA-COMP:11605"/>
        <dbReference type="ChEBI" id="CHEBI:15378"/>
        <dbReference type="ChEBI" id="CHEBI:30013"/>
        <dbReference type="ChEBI" id="CHEBI:30616"/>
        <dbReference type="ChEBI" id="CHEBI:61977"/>
        <dbReference type="ChEBI" id="CHEBI:456216"/>
        <dbReference type="EC" id="2.7.11.22"/>
    </reaction>
</comment>
<dbReference type="PANTHER" id="PTHR24055">
    <property type="entry name" value="MITOGEN-ACTIVATED PROTEIN KINASE"/>
    <property type="match status" value="1"/>
</dbReference>
<keyword evidence="6 9" id="KW-0067">ATP-binding</keyword>
<dbReference type="Pfam" id="PF00069">
    <property type="entry name" value="Pkinase"/>
    <property type="match status" value="1"/>
</dbReference>
<evidence type="ECO:0000256" key="5">
    <source>
        <dbReference type="ARBA" id="ARBA00022777"/>
    </source>
</evidence>
<keyword evidence="5" id="KW-0418">Kinase</keyword>
<dbReference type="EC" id="2.7.11.22" evidence="1"/>
<evidence type="ECO:0000259" key="11">
    <source>
        <dbReference type="PROSITE" id="PS50011"/>
    </source>
</evidence>
<dbReference type="Gene3D" id="3.30.200.20">
    <property type="entry name" value="Phosphorylase Kinase, domain 1"/>
    <property type="match status" value="1"/>
</dbReference>
<sequence length="629" mass="72393">MEKYEHLAIVGEGSYGLVMKCRHRETDQIVAIKKFLETEEDATIRKMALREIRMLKRLKHENLVAMIEVFRYKKRFHLVFEYLEGTVLDELDKMPGGLGEERCRQRIFQVTRGINYCHSNHIVHRDVKPENVLVSSLGVVKLCDFGFARLISSTSEACTEYVATRWYRAPELLVAEPHYGTPIDIWSIGCLFAEMMTGDPLFPGNSDIDQFYLIVKMMGKPCSRHQHLLSKNSKLRTTVKFPTEESIGLYKHFESWPTLTIEFLESCMKMDPQQRLTADELLKHSFFTHDMFPQRFLPALREKVNVELNNPLLRKYKTEILMSTDKRDEVRRNQAETRSGGTMKRKLSNGDGTVNENFNDKNLITLAETAQRLNVLQQRSSQGALISKDRGTKVSHSSNNASEIQMLEKSLESLAKFSSRQEHQKDELSDSPQFQNLDYGDFNRSPQSHLILHPTINNISFNKDPPKKSPNVLQSINNLTTKSTQVPLLTNPRTQFLKKLERNAVVDNIFATGDHSNPFDNTPIWYNSFTSSLLKKKEVKTKPDDFVLPNLPGATNSLLRSKKRTSPEKSLPLSNDITARVMRLNNSIYIRSQEANEVVLHNFSIKIKTFYKIPLFFLEIETTLKSPIE</sequence>
<dbReference type="FunFam" id="3.30.200.20:FF:000049">
    <property type="entry name" value="cyclin-dependent kinase-like 1 isoform X1"/>
    <property type="match status" value="1"/>
</dbReference>
<dbReference type="PROSITE" id="PS00108">
    <property type="entry name" value="PROTEIN_KINASE_ST"/>
    <property type="match status" value="1"/>
</dbReference>
<dbReference type="GO" id="GO:0004693">
    <property type="term" value="F:cyclin-dependent protein serine/threonine kinase activity"/>
    <property type="evidence" value="ECO:0007669"/>
    <property type="project" value="UniProtKB-EC"/>
</dbReference>
<dbReference type="SUPFAM" id="SSF56112">
    <property type="entry name" value="Protein kinase-like (PK-like)"/>
    <property type="match status" value="1"/>
</dbReference>
<dbReference type="FunFam" id="1.10.510.10:FF:000624">
    <property type="entry name" value="Mitogen-activated protein kinase"/>
    <property type="match status" value="1"/>
</dbReference>
<feature type="compositionally biased region" description="Basic and acidic residues" evidence="10">
    <location>
        <begin position="419"/>
        <end position="428"/>
    </location>
</feature>
<name>A0A9N9TCB1_DIABA</name>
<feature type="region of interest" description="Disordered" evidence="10">
    <location>
        <begin position="327"/>
        <end position="354"/>
    </location>
</feature>
<evidence type="ECO:0000256" key="8">
    <source>
        <dbReference type="ARBA" id="ARBA00048367"/>
    </source>
</evidence>
<dbReference type="PROSITE" id="PS00107">
    <property type="entry name" value="PROTEIN_KINASE_ATP"/>
    <property type="match status" value="1"/>
</dbReference>
<feature type="region of interest" description="Disordered" evidence="10">
    <location>
        <begin position="416"/>
        <end position="440"/>
    </location>
</feature>
<dbReference type="InterPro" id="IPR017441">
    <property type="entry name" value="Protein_kinase_ATP_BS"/>
</dbReference>
<keyword evidence="13" id="KW-1185">Reference proteome</keyword>
<reference evidence="12" key="1">
    <citation type="submission" date="2022-01" db="EMBL/GenBank/DDBJ databases">
        <authorList>
            <person name="King R."/>
        </authorList>
    </citation>
    <scope>NUCLEOTIDE SEQUENCE</scope>
</reference>
<dbReference type="AlphaFoldDB" id="A0A9N9TCB1"/>
<comment type="catalytic activity">
    <reaction evidence="8">
        <text>L-seryl-[protein] + ATP = O-phospho-L-seryl-[protein] + ADP + H(+)</text>
        <dbReference type="Rhea" id="RHEA:17989"/>
        <dbReference type="Rhea" id="RHEA-COMP:9863"/>
        <dbReference type="Rhea" id="RHEA-COMP:11604"/>
        <dbReference type="ChEBI" id="CHEBI:15378"/>
        <dbReference type="ChEBI" id="CHEBI:29999"/>
        <dbReference type="ChEBI" id="CHEBI:30616"/>
        <dbReference type="ChEBI" id="CHEBI:83421"/>
        <dbReference type="ChEBI" id="CHEBI:456216"/>
        <dbReference type="EC" id="2.7.11.22"/>
    </reaction>
</comment>
<gene>
    <name evidence="12" type="ORF">DIABBA_LOCUS12495</name>
</gene>
<dbReference type="InterPro" id="IPR050117">
    <property type="entry name" value="MAPK"/>
</dbReference>
<feature type="domain" description="Protein kinase" evidence="11">
    <location>
        <begin position="4"/>
        <end position="287"/>
    </location>
</feature>
<evidence type="ECO:0000256" key="2">
    <source>
        <dbReference type="ARBA" id="ARBA00022527"/>
    </source>
</evidence>
<keyword evidence="2" id="KW-0723">Serine/threonine-protein kinase</keyword>
<evidence type="ECO:0000256" key="6">
    <source>
        <dbReference type="ARBA" id="ARBA00022840"/>
    </source>
</evidence>
<dbReference type="Proteomes" id="UP001153709">
    <property type="component" value="Chromosome 8"/>
</dbReference>
<dbReference type="OrthoDB" id="548217at2759"/>
<organism evidence="12 13">
    <name type="scientific">Diabrotica balteata</name>
    <name type="common">Banded cucumber beetle</name>
    <dbReference type="NCBI Taxonomy" id="107213"/>
    <lineage>
        <taxon>Eukaryota</taxon>
        <taxon>Metazoa</taxon>
        <taxon>Ecdysozoa</taxon>
        <taxon>Arthropoda</taxon>
        <taxon>Hexapoda</taxon>
        <taxon>Insecta</taxon>
        <taxon>Pterygota</taxon>
        <taxon>Neoptera</taxon>
        <taxon>Endopterygota</taxon>
        <taxon>Coleoptera</taxon>
        <taxon>Polyphaga</taxon>
        <taxon>Cucujiformia</taxon>
        <taxon>Chrysomeloidea</taxon>
        <taxon>Chrysomelidae</taxon>
        <taxon>Galerucinae</taxon>
        <taxon>Diabroticina</taxon>
        <taxon>Diabroticites</taxon>
        <taxon>Diabrotica</taxon>
    </lineage>
</organism>
<dbReference type="SMART" id="SM00220">
    <property type="entry name" value="S_TKc"/>
    <property type="match status" value="1"/>
</dbReference>
<evidence type="ECO:0000256" key="7">
    <source>
        <dbReference type="ARBA" id="ARBA00047811"/>
    </source>
</evidence>
<proteinExistence type="predicted"/>
<evidence type="ECO:0000256" key="9">
    <source>
        <dbReference type="PROSITE-ProRule" id="PRU10141"/>
    </source>
</evidence>
<keyword evidence="3" id="KW-0808">Transferase</keyword>
<feature type="region of interest" description="Disordered" evidence="10">
    <location>
        <begin position="379"/>
        <end position="401"/>
    </location>
</feature>
<evidence type="ECO:0000256" key="3">
    <source>
        <dbReference type="ARBA" id="ARBA00022679"/>
    </source>
</evidence>
<accession>A0A9N9TCB1</accession>
<evidence type="ECO:0000256" key="1">
    <source>
        <dbReference type="ARBA" id="ARBA00012425"/>
    </source>
</evidence>
<evidence type="ECO:0000313" key="13">
    <source>
        <dbReference type="Proteomes" id="UP001153709"/>
    </source>
</evidence>
<dbReference type="Gene3D" id="1.10.510.10">
    <property type="entry name" value="Transferase(Phosphotransferase) domain 1"/>
    <property type="match status" value="1"/>
</dbReference>
<keyword evidence="4 9" id="KW-0547">Nucleotide-binding</keyword>
<dbReference type="InterPro" id="IPR008271">
    <property type="entry name" value="Ser/Thr_kinase_AS"/>
</dbReference>
<dbReference type="InterPro" id="IPR000719">
    <property type="entry name" value="Prot_kinase_dom"/>
</dbReference>
<dbReference type="GO" id="GO:0005524">
    <property type="term" value="F:ATP binding"/>
    <property type="evidence" value="ECO:0007669"/>
    <property type="project" value="UniProtKB-UniRule"/>
</dbReference>
<evidence type="ECO:0000313" key="12">
    <source>
        <dbReference type="EMBL" id="CAG9839760.1"/>
    </source>
</evidence>
<evidence type="ECO:0000256" key="10">
    <source>
        <dbReference type="SAM" id="MobiDB-lite"/>
    </source>
</evidence>
<protein>
    <recommendedName>
        <fullName evidence="1">cyclin-dependent kinase</fullName>
        <ecNumber evidence="1">2.7.11.22</ecNumber>
    </recommendedName>
</protein>
<dbReference type="InterPro" id="IPR011009">
    <property type="entry name" value="Kinase-like_dom_sf"/>
</dbReference>
<evidence type="ECO:0000256" key="4">
    <source>
        <dbReference type="ARBA" id="ARBA00022741"/>
    </source>
</evidence>